<feature type="region of interest" description="Disordered" evidence="3">
    <location>
        <begin position="51"/>
        <end position="79"/>
    </location>
</feature>
<evidence type="ECO:0000256" key="2">
    <source>
        <dbReference type="ARBA" id="ARBA00033306"/>
    </source>
</evidence>
<dbReference type="AlphaFoldDB" id="A0A177B3N8"/>
<accession>A0A177B3N8</accession>
<dbReference type="InterPro" id="IPR038797">
    <property type="entry name" value="Fltp"/>
</dbReference>
<dbReference type="Pfam" id="PF22611">
    <property type="entry name" value="CFAP126"/>
    <property type="match status" value="1"/>
</dbReference>
<dbReference type="GO" id="GO:0036064">
    <property type="term" value="C:ciliary basal body"/>
    <property type="evidence" value="ECO:0007669"/>
    <property type="project" value="TreeGrafter"/>
</dbReference>
<comment type="similarity">
    <text evidence="1">Belongs to the Flattop family.</text>
</comment>
<evidence type="ECO:0000256" key="3">
    <source>
        <dbReference type="SAM" id="MobiDB-lite"/>
    </source>
</evidence>
<dbReference type="OrthoDB" id="521617at2759"/>
<evidence type="ECO:0000313" key="4">
    <source>
        <dbReference type="EMBL" id="OAF68024.1"/>
    </source>
</evidence>
<reference evidence="4 5" key="1">
    <citation type="submission" date="2016-04" db="EMBL/GenBank/DDBJ databases">
        <title>The genome of Intoshia linei affirms orthonectids as highly simplified spiralians.</title>
        <authorList>
            <person name="Mikhailov K.V."/>
            <person name="Slusarev G.S."/>
            <person name="Nikitin M.A."/>
            <person name="Logacheva M.D."/>
            <person name="Penin A."/>
            <person name="Aleoshin V."/>
            <person name="Panchin Y.V."/>
        </authorList>
    </citation>
    <scope>NUCLEOTIDE SEQUENCE [LARGE SCALE GENOMIC DNA]</scope>
    <source>
        <strain evidence="4">Intl2013</strain>
        <tissue evidence="4">Whole animal</tissue>
    </source>
</reference>
<proteinExistence type="inferred from homology"/>
<gene>
    <name evidence="4" type="ORF">A3Q56_04242</name>
</gene>
<evidence type="ECO:0000313" key="5">
    <source>
        <dbReference type="Proteomes" id="UP000078046"/>
    </source>
</evidence>
<evidence type="ECO:0000256" key="1">
    <source>
        <dbReference type="ARBA" id="ARBA00009887"/>
    </source>
</evidence>
<dbReference type="GO" id="GO:0044782">
    <property type="term" value="P:cilium organization"/>
    <property type="evidence" value="ECO:0007669"/>
    <property type="project" value="TreeGrafter"/>
</dbReference>
<organism evidence="4 5">
    <name type="scientific">Intoshia linei</name>
    <dbReference type="NCBI Taxonomy" id="1819745"/>
    <lineage>
        <taxon>Eukaryota</taxon>
        <taxon>Metazoa</taxon>
        <taxon>Spiralia</taxon>
        <taxon>Lophotrochozoa</taxon>
        <taxon>Mesozoa</taxon>
        <taxon>Orthonectida</taxon>
        <taxon>Rhopaluridae</taxon>
        <taxon>Intoshia</taxon>
    </lineage>
</organism>
<dbReference type="PANTHER" id="PTHR34639:SF1">
    <property type="entry name" value="PROTEIN FLATTOP"/>
    <property type="match status" value="1"/>
</dbReference>
<name>A0A177B3N8_9BILA</name>
<protein>
    <recommendedName>
        <fullName evidence="2">Cilia- and flagella-associated protein 126</fullName>
    </recommendedName>
</protein>
<dbReference type="Proteomes" id="UP000078046">
    <property type="component" value="Unassembled WGS sequence"/>
</dbReference>
<sequence length="146" mass="16744">MSKIFDANQYENAFTAKRLQNWIANSNKSKNPSKPKLTSIISNNSGYIIKKKDRSSKSPWGKFKTTWDKPKPKVDKKEQQPNTIIMEACKDEKIPNEITTIKPKSASSIKINEEHKIKFESRVPSPDLSNEAIMNDYEKIEAESKL</sequence>
<comment type="caution">
    <text evidence="4">The sequence shown here is derived from an EMBL/GenBank/DDBJ whole genome shotgun (WGS) entry which is preliminary data.</text>
</comment>
<dbReference type="PANTHER" id="PTHR34639">
    <property type="entry name" value="PROTEIN FLATTOP"/>
    <property type="match status" value="1"/>
</dbReference>
<feature type="compositionally biased region" description="Basic and acidic residues" evidence="3">
    <location>
        <begin position="65"/>
        <end position="79"/>
    </location>
</feature>
<dbReference type="CDD" id="cd23705">
    <property type="entry name" value="Flattop"/>
    <property type="match status" value="1"/>
</dbReference>
<keyword evidence="5" id="KW-1185">Reference proteome</keyword>
<dbReference type="EMBL" id="LWCA01000528">
    <property type="protein sequence ID" value="OAF68024.1"/>
    <property type="molecule type" value="Genomic_DNA"/>
</dbReference>